<gene>
    <name evidence="1" type="ORF">DX914_05355</name>
</gene>
<name>A0A371K3Q1_9GAMM</name>
<evidence type="ECO:0000313" key="2">
    <source>
        <dbReference type="Proteomes" id="UP000264492"/>
    </source>
</evidence>
<sequence length="126" mass="14122">MLVCLLLVSATAAAQIRAVEPKPRPRMAAPKQPTPLTQTDLRCERYEWGHQKTICQELERQMFQDLPHRLGRPIAASEVVYLPERGTPDANAMGLACIGGQAMRRLKNGWEQLRGSNGGWVRCRSN</sequence>
<dbReference type="AlphaFoldDB" id="A0A371K3Q1"/>
<accession>A0A371K3Q1</accession>
<dbReference type="RefSeq" id="WP_115857996.1">
    <property type="nucleotide sequence ID" value="NZ_QTSU01000001.1"/>
</dbReference>
<proteinExistence type="predicted"/>
<reference evidence="1 2" key="1">
    <citation type="submission" date="2018-08" db="EMBL/GenBank/DDBJ databases">
        <title>Lysobacter sp. zong2l5, whole genome shotgun sequence.</title>
        <authorList>
            <person name="Zhang X."/>
            <person name="Feng G."/>
            <person name="Zhu H."/>
        </authorList>
    </citation>
    <scope>NUCLEOTIDE SEQUENCE [LARGE SCALE GENOMIC DNA]</scope>
    <source>
        <strain evidence="2">zong2l5</strain>
    </source>
</reference>
<organism evidence="1 2">
    <name type="scientific">Lysobacter silvisoli</name>
    <dbReference type="NCBI Taxonomy" id="2293254"/>
    <lineage>
        <taxon>Bacteria</taxon>
        <taxon>Pseudomonadati</taxon>
        <taxon>Pseudomonadota</taxon>
        <taxon>Gammaproteobacteria</taxon>
        <taxon>Lysobacterales</taxon>
        <taxon>Lysobacteraceae</taxon>
        <taxon>Lysobacter</taxon>
    </lineage>
</organism>
<dbReference type="Proteomes" id="UP000264492">
    <property type="component" value="Unassembled WGS sequence"/>
</dbReference>
<keyword evidence="2" id="KW-1185">Reference proteome</keyword>
<dbReference type="OrthoDB" id="6028428at2"/>
<protein>
    <submittedName>
        <fullName evidence="1">Uncharacterized protein</fullName>
    </submittedName>
</protein>
<comment type="caution">
    <text evidence="1">The sequence shown here is derived from an EMBL/GenBank/DDBJ whole genome shotgun (WGS) entry which is preliminary data.</text>
</comment>
<evidence type="ECO:0000313" key="1">
    <source>
        <dbReference type="EMBL" id="RDZ28556.1"/>
    </source>
</evidence>
<dbReference type="EMBL" id="QTSU01000001">
    <property type="protein sequence ID" value="RDZ28556.1"/>
    <property type="molecule type" value="Genomic_DNA"/>
</dbReference>